<dbReference type="EMBL" id="KQ257458">
    <property type="protein sequence ID" value="KNC99283.1"/>
    <property type="molecule type" value="Genomic_DNA"/>
</dbReference>
<protein>
    <recommendedName>
        <fullName evidence="7">C3H1-type domain-containing protein</fullName>
    </recommendedName>
</protein>
<evidence type="ECO:0000256" key="2">
    <source>
        <dbReference type="ARBA" id="ARBA00022737"/>
    </source>
</evidence>
<evidence type="ECO:0000313" key="9">
    <source>
        <dbReference type="Proteomes" id="UP000053201"/>
    </source>
</evidence>
<evidence type="ECO:0000256" key="3">
    <source>
        <dbReference type="ARBA" id="ARBA00022771"/>
    </source>
</evidence>
<feature type="domain" description="C3H1-type" evidence="7">
    <location>
        <begin position="431"/>
        <end position="458"/>
    </location>
</feature>
<dbReference type="GO" id="GO:0003723">
    <property type="term" value="F:RNA binding"/>
    <property type="evidence" value="ECO:0007669"/>
    <property type="project" value="InterPro"/>
</dbReference>
<feature type="compositionally biased region" description="Acidic residues" evidence="6">
    <location>
        <begin position="245"/>
        <end position="273"/>
    </location>
</feature>
<feature type="compositionally biased region" description="Basic and acidic residues" evidence="6">
    <location>
        <begin position="129"/>
        <end position="147"/>
    </location>
</feature>
<feature type="region of interest" description="Disordered" evidence="6">
    <location>
        <begin position="711"/>
        <end position="772"/>
    </location>
</feature>
<evidence type="ECO:0000259" key="7">
    <source>
        <dbReference type="PROSITE" id="PS50103"/>
    </source>
</evidence>
<dbReference type="Proteomes" id="UP000053201">
    <property type="component" value="Unassembled WGS sequence"/>
</dbReference>
<feature type="compositionally biased region" description="Polar residues" evidence="6">
    <location>
        <begin position="29"/>
        <end position="50"/>
    </location>
</feature>
<dbReference type="GO" id="GO:0045892">
    <property type="term" value="P:negative regulation of DNA-templated transcription"/>
    <property type="evidence" value="ECO:0007669"/>
    <property type="project" value="InterPro"/>
</dbReference>
<feature type="compositionally biased region" description="Low complexity" evidence="6">
    <location>
        <begin position="762"/>
        <end position="772"/>
    </location>
</feature>
<feature type="zinc finger region" description="C3H1-type" evidence="5">
    <location>
        <begin position="489"/>
        <end position="517"/>
    </location>
</feature>
<feature type="region of interest" description="Disordered" evidence="6">
    <location>
        <begin position="307"/>
        <end position="366"/>
    </location>
</feature>
<dbReference type="PANTHER" id="PTHR13119:SF12">
    <property type="entry name" value="PROTEIN SUPPRESSOR OF SABLE"/>
    <property type="match status" value="1"/>
</dbReference>
<dbReference type="GO" id="GO:0005634">
    <property type="term" value="C:nucleus"/>
    <property type="evidence" value="ECO:0007669"/>
    <property type="project" value="TreeGrafter"/>
</dbReference>
<name>A0A0L0HEU1_SPIPD</name>
<keyword evidence="1 5" id="KW-0479">Metal-binding</keyword>
<proteinExistence type="predicted"/>
<feature type="compositionally biased region" description="Polar residues" evidence="6">
    <location>
        <begin position="148"/>
        <end position="165"/>
    </location>
</feature>
<dbReference type="PANTHER" id="PTHR13119">
    <property type="entry name" value="ZINC FINGER CCCH DOMAIN-CONTAINING PROTEI"/>
    <property type="match status" value="1"/>
</dbReference>
<feature type="compositionally biased region" description="Basic and acidic residues" evidence="6">
    <location>
        <begin position="307"/>
        <end position="317"/>
    </location>
</feature>
<feature type="compositionally biased region" description="Polar residues" evidence="6">
    <location>
        <begin position="1"/>
        <end position="14"/>
    </location>
</feature>
<evidence type="ECO:0000313" key="8">
    <source>
        <dbReference type="EMBL" id="KNC99283.1"/>
    </source>
</evidence>
<dbReference type="eggNOG" id="KOG1040">
    <property type="taxonomic scope" value="Eukaryota"/>
</dbReference>
<sequence length="772" mass="84185">MSDVPNTDQQTSTTESRRAIMGTLPSPLPTQSDSGIYINPNSSQVGSSSITVPLLEVPSTTIPQGRWGEGLKEGFEEHAVDTVVSTDSSTNIEEEPPKRDEAGPIKVEVISSDMFSLPVLPTSPNSPLELKDKSGKEHHNPDLDKNHVNVTGDNRGGKSSASLPQSFFKPFALPIQQSPETRPVAPKINSLLSNGSRSSSGSPFALPIVGALPTQSTSAEDSELEEGEVSDSWEPPTTEVKQSTDDEGGQTGLEEDSKDEGDDWSSNEESESDDVNRPFAIDPIAMSWMLQNGNGAHLPLQWQGMDQDRLMKRKSEADDVPYDGPEAKRVKTTKKKSKKRKKKGVTTPNLPYGASDNSSLPETDDIETEPKLQGHQRLELLFGTTVTNPILLAEAAPSSPRLQARVPTSESQKEAQVRHAAAERERKHRERAATTPCEYWASGRCFMGNHCPFSHAGEGKPYVPSERLPCRFFKSGQCVRGNECPWSHDLKLEPCVYFHARGGCAKGPSCPFSHDQLTEEQVQRLVHEEQRWSSRKRKGYGQGGEEAPRAVDWVGIYRASLGIPNTIALTPESRSSSAKSSPRQPPELPSNDSTIPATFNLFANSRVDPFQTEQPSYPKLGDPRLSSSTPPSDLPAEPRKRAFNLPPAPNLNTLFPAAVNTPPVASAPSSMIEEPTVGPTEFRIEDVDVDLLRGIPGAESVLERVSRQTPSIDLHGPSREKFGDGWERGRGRGWGRGRGFGHPRGRGRGRGRGYDGGGRGQWRGASRGGRPF</sequence>
<dbReference type="Pfam" id="PF14608">
    <property type="entry name" value="zf-CCCH_2"/>
    <property type="match status" value="3"/>
</dbReference>
<feature type="domain" description="C3H1-type" evidence="7">
    <location>
        <begin position="489"/>
        <end position="517"/>
    </location>
</feature>
<feature type="compositionally biased region" description="Basic residues" evidence="6">
    <location>
        <begin position="330"/>
        <end position="344"/>
    </location>
</feature>
<dbReference type="InParanoid" id="A0A0L0HEU1"/>
<dbReference type="InterPro" id="IPR045124">
    <property type="entry name" value="Su(sable)-like"/>
</dbReference>
<gene>
    <name evidence="8" type="ORF">SPPG_05537</name>
</gene>
<feature type="region of interest" description="Disordered" evidence="6">
    <location>
        <begin position="1"/>
        <end position="50"/>
    </location>
</feature>
<dbReference type="GO" id="GO:0008270">
    <property type="term" value="F:zinc ion binding"/>
    <property type="evidence" value="ECO:0007669"/>
    <property type="project" value="UniProtKB-KW"/>
</dbReference>
<evidence type="ECO:0000256" key="5">
    <source>
        <dbReference type="PROSITE-ProRule" id="PRU00723"/>
    </source>
</evidence>
<keyword evidence="3 5" id="KW-0863">Zinc-finger</keyword>
<feature type="domain" description="C3H1-type" evidence="7">
    <location>
        <begin position="464"/>
        <end position="488"/>
    </location>
</feature>
<reference evidence="8 9" key="1">
    <citation type="submission" date="2009-08" db="EMBL/GenBank/DDBJ databases">
        <title>The Genome Sequence of Spizellomyces punctatus strain DAOM BR117.</title>
        <authorList>
            <consortium name="The Broad Institute Genome Sequencing Platform"/>
            <person name="Russ C."/>
            <person name="Cuomo C."/>
            <person name="Shea T."/>
            <person name="Young S.K."/>
            <person name="Zeng Q."/>
            <person name="Koehrsen M."/>
            <person name="Haas B."/>
            <person name="Borodovsky M."/>
            <person name="Guigo R."/>
            <person name="Alvarado L."/>
            <person name="Berlin A."/>
            <person name="Bochicchio J."/>
            <person name="Borenstein D."/>
            <person name="Chapman S."/>
            <person name="Chen Z."/>
            <person name="Engels R."/>
            <person name="Freedman E."/>
            <person name="Gellesch M."/>
            <person name="Goldberg J."/>
            <person name="Griggs A."/>
            <person name="Gujja S."/>
            <person name="Heiman D."/>
            <person name="Hepburn T."/>
            <person name="Howarth C."/>
            <person name="Jen D."/>
            <person name="Larson L."/>
            <person name="Lewis B."/>
            <person name="Mehta T."/>
            <person name="Park D."/>
            <person name="Pearson M."/>
            <person name="Roberts A."/>
            <person name="Saif S."/>
            <person name="Shenoy N."/>
            <person name="Sisk P."/>
            <person name="Stolte C."/>
            <person name="Sykes S."/>
            <person name="Thomson T."/>
            <person name="Walk T."/>
            <person name="White J."/>
            <person name="Yandava C."/>
            <person name="Burger G."/>
            <person name="Gray M.W."/>
            <person name="Holland P.W.H."/>
            <person name="King N."/>
            <person name="Lang F.B.F."/>
            <person name="Roger A.J."/>
            <person name="Ruiz-Trillo I."/>
            <person name="Lander E."/>
            <person name="Nusbaum C."/>
        </authorList>
    </citation>
    <scope>NUCLEOTIDE SEQUENCE [LARGE SCALE GENOMIC DNA]</scope>
    <source>
        <strain evidence="8 9">DAOM BR117</strain>
    </source>
</reference>
<dbReference type="OMA" id="HCAFSHA"/>
<evidence type="ECO:0000256" key="6">
    <source>
        <dbReference type="SAM" id="MobiDB-lite"/>
    </source>
</evidence>
<dbReference type="STRING" id="645134.A0A0L0HEU1"/>
<evidence type="ECO:0000256" key="4">
    <source>
        <dbReference type="ARBA" id="ARBA00022833"/>
    </source>
</evidence>
<dbReference type="RefSeq" id="XP_016607323.1">
    <property type="nucleotide sequence ID" value="XM_016753744.1"/>
</dbReference>
<dbReference type="GeneID" id="27688902"/>
<evidence type="ECO:0000256" key="1">
    <source>
        <dbReference type="ARBA" id="ARBA00022723"/>
    </source>
</evidence>
<feature type="zinc finger region" description="C3H1-type" evidence="5">
    <location>
        <begin position="431"/>
        <end position="458"/>
    </location>
</feature>
<dbReference type="OrthoDB" id="411372at2759"/>
<dbReference type="InterPro" id="IPR000571">
    <property type="entry name" value="Znf_CCCH"/>
</dbReference>
<keyword evidence="4 5" id="KW-0862">Zinc</keyword>
<dbReference type="VEuPathDB" id="FungiDB:SPPG_05537"/>
<dbReference type="PROSITE" id="PS50103">
    <property type="entry name" value="ZF_C3H1"/>
    <property type="match status" value="3"/>
</dbReference>
<feature type="region of interest" description="Disordered" evidence="6">
    <location>
        <begin position="73"/>
        <end position="104"/>
    </location>
</feature>
<keyword evidence="2" id="KW-0677">Repeat</keyword>
<dbReference type="Gene3D" id="4.10.1000.10">
    <property type="entry name" value="Zinc finger, CCCH-type"/>
    <property type="match status" value="2"/>
</dbReference>
<dbReference type="InterPro" id="IPR036855">
    <property type="entry name" value="Znf_CCCH_sf"/>
</dbReference>
<feature type="region of interest" description="Disordered" evidence="6">
    <location>
        <begin position="116"/>
        <end position="279"/>
    </location>
</feature>
<feature type="compositionally biased region" description="Low complexity" evidence="6">
    <location>
        <begin position="189"/>
        <end position="202"/>
    </location>
</feature>
<keyword evidence="9" id="KW-1185">Reference proteome</keyword>
<feature type="compositionally biased region" description="Low complexity" evidence="6">
    <location>
        <begin position="571"/>
        <end position="582"/>
    </location>
</feature>
<feature type="compositionally biased region" description="Acidic residues" evidence="6">
    <location>
        <begin position="220"/>
        <end position="231"/>
    </location>
</feature>
<dbReference type="SMART" id="SM00356">
    <property type="entry name" value="ZnF_C3H1"/>
    <property type="match status" value="3"/>
</dbReference>
<accession>A0A0L0HEU1</accession>
<feature type="region of interest" description="Disordered" evidence="6">
    <location>
        <begin position="568"/>
        <end position="596"/>
    </location>
</feature>
<feature type="compositionally biased region" description="Basic residues" evidence="6">
    <location>
        <begin position="731"/>
        <end position="751"/>
    </location>
</feature>
<organism evidence="8 9">
    <name type="scientific">Spizellomyces punctatus (strain DAOM BR117)</name>
    <dbReference type="NCBI Taxonomy" id="645134"/>
    <lineage>
        <taxon>Eukaryota</taxon>
        <taxon>Fungi</taxon>
        <taxon>Fungi incertae sedis</taxon>
        <taxon>Chytridiomycota</taxon>
        <taxon>Chytridiomycota incertae sedis</taxon>
        <taxon>Chytridiomycetes</taxon>
        <taxon>Spizellomycetales</taxon>
        <taxon>Spizellomycetaceae</taxon>
        <taxon>Spizellomyces</taxon>
    </lineage>
</organism>
<feature type="zinc finger region" description="C3H1-type" evidence="5">
    <location>
        <begin position="464"/>
        <end position="488"/>
    </location>
</feature>
<feature type="compositionally biased region" description="Basic and acidic residues" evidence="6">
    <location>
        <begin position="716"/>
        <end position="730"/>
    </location>
</feature>
<feature type="region of interest" description="Disordered" evidence="6">
    <location>
        <begin position="610"/>
        <end position="648"/>
    </location>
</feature>
<dbReference type="SUPFAM" id="SSF90229">
    <property type="entry name" value="CCCH zinc finger"/>
    <property type="match status" value="3"/>
</dbReference>
<dbReference type="AlphaFoldDB" id="A0A0L0HEU1"/>